<dbReference type="Gene3D" id="2.40.330.10">
    <property type="entry name" value="DNA-binding pseudobarrel domain"/>
    <property type="match status" value="1"/>
</dbReference>
<dbReference type="CDD" id="cd10017">
    <property type="entry name" value="B3_DNA"/>
    <property type="match status" value="1"/>
</dbReference>
<feature type="region of interest" description="Disordered" evidence="5">
    <location>
        <begin position="145"/>
        <end position="201"/>
    </location>
</feature>
<dbReference type="AlphaFoldDB" id="A0AAV1ICD5"/>
<dbReference type="SMART" id="SM01019">
    <property type="entry name" value="B3"/>
    <property type="match status" value="1"/>
</dbReference>
<dbReference type="SUPFAM" id="SSF101936">
    <property type="entry name" value="DNA-binding pseudobarrel domain"/>
    <property type="match status" value="1"/>
</dbReference>
<evidence type="ECO:0000256" key="1">
    <source>
        <dbReference type="ARBA" id="ARBA00023015"/>
    </source>
</evidence>
<protein>
    <recommendedName>
        <fullName evidence="6">TF-B3 domain-containing protein</fullName>
    </recommendedName>
</protein>
<keyword evidence="8" id="KW-1185">Reference proteome</keyword>
<evidence type="ECO:0000256" key="5">
    <source>
        <dbReference type="SAM" id="MobiDB-lite"/>
    </source>
</evidence>
<dbReference type="GO" id="GO:0003677">
    <property type="term" value="F:DNA binding"/>
    <property type="evidence" value="ECO:0007669"/>
    <property type="project" value="UniProtKB-KW"/>
</dbReference>
<evidence type="ECO:0000256" key="2">
    <source>
        <dbReference type="ARBA" id="ARBA00023125"/>
    </source>
</evidence>
<evidence type="ECO:0000313" key="8">
    <source>
        <dbReference type="Proteomes" id="UP001314263"/>
    </source>
</evidence>
<proteinExistence type="predicted"/>
<dbReference type="Proteomes" id="UP001314263">
    <property type="component" value="Unassembled WGS sequence"/>
</dbReference>
<keyword evidence="2" id="KW-0238">DNA-binding</keyword>
<dbReference type="InterPro" id="IPR003340">
    <property type="entry name" value="B3_DNA-bd"/>
</dbReference>
<comment type="caution">
    <text evidence="7">The sequence shown here is derived from an EMBL/GenBank/DDBJ whole genome shotgun (WGS) entry which is preliminary data.</text>
</comment>
<keyword evidence="4" id="KW-0539">Nucleus</keyword>
<keyword evidence="3" id="KW-0804">Transcription</keyword>
<evidence type="ECO:0000256" key="4">
    <source>
        <dbReference type="ARBA" id="ARBA00023242"/>
    </source>
</evidence>
<dbReference type="PROSITE" id="PS50863">
    <property type="entry name" value="B3"/>
    <property type="match status" value="1"/>
</dbReference>
<evidence type="ECO:0000256" key="3">
    <source>
        <dbReference type="ARBA" id="ARBA00023163"/>
    </source>
</evidence>
<dbReference type="EMBL" id="CAUYUE010000011">
    <property type="protein sequence ID" value="CAK0784787.1"/>
    <property type="molecule type" value="Genomic_DNA"/>
</dbReference>
<evidence type="ECO:0000313" key="7">
    <source>
        <dbReference type="EMBL" id="CAK0784787.1"/>
    </source>
</evidence>
<feature type="region of interest" description="Disordered" evidence="5">
    <location>
        <begin position="215"/>
        <end position="253"/>
    </location>
</feature>
<reference evidence="7 8" key="1">
    <citation type="submission" date="2023-10" db="EMBL/GenBank/DDBJ databases">
        <authorList>
            <person name="Maclean D."/>
            <person name="Macfadyen A."/>
        </authorList>
    </citation>
    <scope>NUCLEOTIDE SEQUENCE [LARGE SCALE GENOMIC DNA]</scope>
</reference>
<evidence type="ECO:0000259" key="6">
    <source>
        <dbReference type="PROSITE" id="PS50863"/>
    </source>
</evidence>
<gene>
    <name evidence="7" type="ORF">CVIRNUC_007991</name>
</gene>
<feature type="region of interest" description="Disordered" evidence="5">
    <location>
        <begin position="347"/>
        <end position="387"/>
    </location>
</feature>
<accession>A0AAV1ICD5</accession>
<dbReference type="Pfam" id="PF02362">
    <property type="entry name" value="B3"/>
    <property type="match status" value="1"/>
</dbReference>
<feature type="domain" description="TF-B3" evidence="6">
    <location>
        <begin position="24"/>
        <end position="123"/>
    </location>
</feature>
<dbReference type="InterPro" id="IPR015300">
    <property type="entry name" value="DNA-bd_pseudobarrel_sf"/>
</dbReference>
<sequence length="468" mass="50582">MSEGRAPRRCHSDRGILEQYDGKFIKKVPQTSVAPTYKLTLPSEFVAANLSHLIDQAFDLTDQDGSDTWKVALLPRRNKSKFEYTLQGWKAFALSHSVRSGDRLQIELLPDGRRMRADIVKRATLKDKACIDPVSPAVLDIISATKPSSDEPSLSTSVDGSGGAPLTVRGRMRSLGSEPSSGLSRLHGSPSLSRPPSMNGDALHISSALLQHATEQLQRHSGSLNRGDAAAVMPGRQPERHAGSPAAARAFGRWQGPSRVVHRHMDEAHGADVVIRDADMHDSMEGPDSLSAPQQVRGIHHPKRPRSVFQQMASPLPPFRDSKRQAGSAEYNLVLSRGMQLLTSAAGLDAEPEPEPEQERQPMRQQPLQATLSSNGGGAGIKPEPSAAEHVLREAERALEAETSRGLIVVSALLRVAERLGSPDLLARAGGPAAGELCALHAELKEHTNSVLDAMCHLRGLPKTWKQA</sequence>
<feature type="compositionally biased region" description="Polar residues" evidence="5">
    <location>
        <begin position="215"/>
        <end position="224"/>
    </location>
</feature>
<name>A0AAV1ICD5_9CHLO</name>
<feature type="compositionally biased region" description="Polar residues" evidence="5">
    <location>
        <begin position="145"/>
        <end position="159"/>
    </location>
</feature>
<keyword evidence="1" id="KW-0805">Transcription regulation</keyword>
<organism evidence="7 8">
    <name type="scientific">Coccomyxa viridis</name>
    <dbReference type="NCBI Taxonomy" id="1274662"/>
    <lineage>
        <taxon>Eukaryota</taxon>
        <taxon>Viridiplantae</taxon>
        <taxon>Chlorophyta</taxon>
        <taxon>core chlorophytes</taxon>
        <taxon>Trebouxiophyceae</taxon>
        <taxon>Trebouxiophyceae incertae sedis</taxon>
        <taxon>Coccomyxaceae</taxon>
        <taxon>Coccomyxa</taxon>
    </lineage>
</organism>